<dbReference type="SUPFAM" id="SSF50494">
    <property type="entry name" value="Trypsin-like serine proteases"/>
    <property type="match status" value="1"/>
</dbReference>
<organism evidence="1 2">
    <name type="scientific">Stephanodiscus triporus</name>
    <dbReference type="NCBI Taxonomy" id="2934178"/>
    <lineage>
        <taxon>Eukaryota</taxon>
        <taxon>Sar</taxon>
        <taxon>Stramenopiles</taxon>
        <taxon>Ochrophyta</taxon>
        <taxon>Bacillariophyta</taxon>
        <taxon>Coscinodiscophyceae</taxon>
        <taxon>Thalassiosirophycidae</taxon>
        <taxon>Stephanodiscales</taxon>
        <taxon>Stephanodiscaceae</taxon>
        <taxon>Stephanodiscus</taxon>
    </lineage>
</organism>
<evidence type="ECO:0000313" key="1">
    <source>
        <dbReference type="EMBL" id="KAL3763086.1"/>
    </source>
</evidence>
<dbReference type="EMBL" id="JALLAZ020001812">
    <property type="protein sequence ID" value="KAL3763086.1"/>
    <property type="molecule type" value="Genomic_DNA"/>
</dbReference>
<accession>A0ABD3MM98</accession>
<keyword evidence="2" id="KW-1185">Reference proteome</keyword>
<dbReference type="InterPro" id="IPR009003">
    <property type="entry name" value="Peptidase_S1_PA"/>
</dbReference>
<evidence type="ECO:0000313" key="2">
    <source>
        <dbReference type="Proteomes" id="UP001530315"/>
    </source>
</evidence>
<dbReference type="Proteomes" id="UP001530315">
    <property type="component" value="Unassembled WGS sequence"/>
</dbReference>
<reference evidence="1 2" key="1">
    <citation type="submission" date="2024-10" db="EMBL/GenBank/DDBJ databases">
        <title>Updated reference genomes for cyclostephanoid diatoms.</title>
        <authorList>
            <person name="Roberts W.R."/>
            <person name="Alverson A.J."/>
        </authorList>
    </citation>
    <scope>NUCLEOTIDE SEQUENCE [LARGE SCALE GENOMIC DNA]</scope>
    <source>
        <strain evidence="1 2">AJA276-08</strain>
    </source>
</reference>
<protein>
    <submittedName>
        <fullName evidence="1">Uncharacterized protein</fullName>
    </submittedName>
</protein>
<name>A0ABD3MM98_9STRA</name>
<dbReference type="AlphaFoldDB" id="A0ABD3MM98"/>
<proteinExistence type="predicted"/>
<gene>
    <name evidence="1" type="ORF">ACHAW5_010714</name>
</gene>
<comment type="caution">
    <text evidence="1">The sequence shown here is derived from an EMBL/GenBank/DDBJ whole genome shotgun (WGS) entry which is preliminary data.</text>
</comment>
<sequence>MNVMDNKAALVGLHNIIYNVDGEVFITREVMPHPNFNPMFMMFGFINYDIMLVFLDGASTANHVVTVKLNSDPLLHTVGQSLMVMG</sequence>